<proteinExistence type="predicted"/>
<keyword evidence="3" id="KW-1185">Reference proteome</keyword>
<feature type="transmembrane region" description="Helical" evidence="1">
    <location>
        <begin position="12"/>
        <end position="36"/>
    </location>
</feature>
<keyword evidence="1" id="KW-0812">Transmembrane</keyword>
<comment type="caution">
    <text evidence="2">The sequence shown here is derived from an EMBL/GenBank/DDBJ whole genome shotgun (WGS) entry which is preliminary data.</text>
</comment>
<evidence type="ECO:0000313" key="3">
    <source>
        <dbReference type="Proteomes" id="UP001470023"/>
    </source>
</evidence>
<gene>
    <name evidence="2" type="ORF">ABT272_16200</name>
</gene>
<reference evidence="2 3" key="1">
    <citation type="submission" date="2024-06" db="EMBL/GenBank/DDBJ databases">
        <title>The Natural Products Discovery Center: Release of the First 8490 Sequenced Strains for Exploring Actinobacteria Biosynthetic Diversity.</title>
        <authorList>
            <person name="Kalkreuter E."/>
            <person name="Kautsar S.A."/>
            <person name="Yang D."/>
            <person name="Bader C.D."/>
            <person name="Teijaro C.N."/>
            <person name="Fluegel L."/>
            <person name="Davis C.M."/>
            <person name="Simpson J.R."/>
            <person name="Lauterbach L."/>
            <person name="Steele A.D."/>
            <person name="Gui C."/>
            <person name="Meng S."/>
            <person name="Li G."/>
            <person name="Viehrig K."/>
            <person name="Ye F."/>
            <person name="Su P."/>
            <person name="Kiefer A.F."/>
            <person name="Nichols A."/>
            <person name="Cepeda A.J."/>
            <person name="Yan W."/>
            <person name="Fan B."/>
            <person name="Jiang Y."/>
            <person name="Adhikari A."/>
            <person name="Zheng C.-J."/>
            <person name="Schuster L."/>
            <person name="Cowan T.M."/>
            <person name="Smanski M.J."/>
            <person name="Chevrette M.G."/>
            <person name="De Carvalho L.P.S."/>
            <person name="Shen B."/>
        </authorList>
    </citation>
    <scope>NUCLEOTIDE SEQUENCE [LARGE SCALE GENOMIC DNA]</scope>
    <source>
        <strain evidence="2 3">NPDC001166</strain>
    </source>
</reference>
<protein>
    <submittedName>
        <fullName evidence="2">Uncharacterized protein</fullName>
    </submittedName>
</protein>
<name>A0ABV1U6A7_9ACTN</name>
<dbReference type="EMBL" id="JBEPAZ010000011">
    <property type="protein sequence ID" value="MER6429266.1"/>
    <property type="molecule type" value="Genomic_DNA"/>
</dbReference>
<keyword evidence="1" id="KW-1133">Transmembrane helix</keyword>
<accession>A0ABV1U6A7</accession>
<dbReference type="Proteomes" id="UP001470023">
    <property type="component" value="Unassembled WGS sequence"/>
</dbReference>
<keyword evidence="1" id="KW-0472">Membrane</keyword>
<dbReference type="RefSeq" id="WP_351944771.1">
    <property type="nucleotide sequence ID" value="NZ_JBEOZW010000012.1"/>
</dbReference>
<evidence type="ECO:0000313" key="2">
    <source>
        <dbReference type="EMBL" id="MER6429266.1"/>
    </source>
</evidence>
<organism evidence="2 3">
    <name type="scientific">Streptomyces sp. 900105245</name>
    <dbReference type="NCBI Taxonomy" id="3154379"/>
    <lineage>
        <taxon>Bacteria</taxon>
        <taxon>Bacillati</taxon>
        <taxon>Actinomycetota</taxon>
        <taxon>Actinomycetes</taxon>
        <taxon>Kitasatosporales</taxon>
        <taxon>Streptomycetaceae</taxon>
        <taxon>Streptomyces</taxon>
    </lineage>
</organism>
<evidence type="ECO:0000256" key="1">
    <source>
        <dbReference type="SAM" id="Phobius"/>
    </source>
</evidence>
<sequence>MSNMNSVQMARGALAAALPAWLLVVIVVLLLGAVVVRLRKK</sequence>